<protein>
    <recommendedName>
        <fullName evidence="1">Peptidase S33 tripeptidyl aminopeptidase-like C-terminal domain-containing protein</fullName>
    </recommendedName>
</protein>
<dbReference type="InterPro" id="IPR013595">
    <property type="entry name" value="Pept_S33_TAP-like_C"/>
</dbReference>
<accession>A0ABN2GCS5</accession>
<keyword evidence="3" id="KW-1185">Reference proteome</keyword>
<evidence type="ECO:0000313" key="3">
    <source>
        <dbReference type="Proteomes" id="UP001500618"/>
    </source>
</evidence>
<name>A0ABN2GCS5_9ACTN</name>
<dbReference type="SUPFAM" id="SSF53474">
    <property type="entry name" value="alpha/beta-Hydrolases"/>
    <property type="match status" value="1"/>
</dbReference>
<evidence type="ECO:0000259" key="1">
    <source>
        <dbReference type="Pfam" id="PF08386"/>
    </source>
</evidence>
<dbReference type="Pfam" id="PF08386">
    <property type="entry name" value="Abhydrolase_4"/>
    <property type="match status" value="1"/>
</dbReference>
<proteinExistence type="predicted"/>
<dbReference type="InterPro" id="IPR029058">
    <property type="entry name" value="AB_hydrolase_fold"/>
</dbReference>
<dbReference type="Gene3D" id="3.40.50.1820">
    <property type="entry name" value="alpha/beta hydrolase"/>
    <property type="match status" value="1"/>
</dbReference>
<dbReference type="EMBL" id="BAAANY010000007">
    <property type="protein sequence ID" value="GAA1669054.1"/>
    <property type="molecule type" value="Genomic_DNA"/>
</dbReference>
<evidence type="ECO:0000313" key="2">
    <source>
        <dbReference type="EMBL" id="GAA1669054.1"/>
    </source>
</evidence>
<dbReference type="RefSeq" id="WP_163570642.1">
    <property type="nucleotide sequence ID" value="NZ_WOTO01000033.1"/>
</dbReference>
<dbReference type="Proteomes" id="UP001500618">
    <property type="component" value="Unassembled WGS sequence"/>
</dbReference>
<reference evidence="2 3" key="1">
    <citation type="journal article" date="2019" name="Int. J. Syst. Evol. Microbiol.">
        <title>The Global Catalogue of Microorganisms (GCM) 10K type strain sequencing project: providing services to taxonomists for standard genome sequencing and annotation.</title>
        <authorList>
            <consortium name="The Broad Institute Genomics Platform"/>
            <consortium name="The Broad Institute Genome Sequencing Center for Infectious Disease"/>
            <person name="Wu L."/>
            <person name="Ma J."/>
        </authorList>
    </citation>
    <scope>NUCLEOTIDE SEQUENCE [LARGE SCALE GENOMIC DNA]</scope>
    <source>
        <strain evidence="2 3">JCM 14718</strain>
    </source>
</reference>
<feature type="domain" description="Peptidase S33 tripeptidyl aminopeptidase-like C-terminal" evidence="1">
    <location>
        <begin position="179"/>
        <end position="272"/>
    </location>
</feature>
<organism evidence="2 3">
    <name type="scientific">Fodinicola feengrottensis</name>
    <dbReference type="NCBI Taxonomy" id="435914"/>
    <lineage>
        <taxon>Bacteria</taxon>
        <taxon>Bacillati</taxon>
        <taxon>Actinomycetota</taxon>
        <taxon>Actinomycetes</taxon>
        <taxon>Mycobacteriales</taxon>
        <taxon>Fodinicola</taxon>
    </lineage>
</organism>
<gene>
    <name evidence="2" type="ORF">GCM10009765_18170</name>
</gene>
<sequence>MPSCFHSTYGALALDSNMDHSVGTWRFLETETASIEGSFDAFAAWCGRTTGCALHGDDVGKVVDDLYARAEKGDLPDPFDPGQKYSPTDLLQDVQGTLYDASSFGFEAEELADLRDGKPLPQAVGRTRAAVNWGTLVRNPFQAVFCEDWPMSVSGFGELDLYRRALEQIAPHMHRSILAWSSVTGCLGAAIAVQNPQHRLTVRGSAPILMVNSVHDPATPYAWAVDVHQQIPNSVLLTYDGSGHGTYLHPCVMAAVDTYLTTLATPRPGTHCPRIDPPATG</sequence>
<comment type="caution">
    <text evidence="2">The sequence shown here is derived from an EMBL/GenBank/DDBJ whole genome shotgun (WGS) entry which is preliminary data.</text>
</comment>